<evidence type="ECO:0000313" key="1">
    <source>
        <dbReference type="EMBL" id="SDU28800.1"/>
    </source>
</evidence>
<reference evidence="2" key="1">
    <citation type="submission" date="2016-10" db="EMBL/GenBank/DDBJ databases">
        <authorList>
            <person name="Varghese N."/>
            <person name="Submissions S."/>
        </authorList>
    </citation>
    <scope>NUCLEOTIDE SEQUENCE [LARGE SCALE GENOMIC DNA]</scope>
    <source>
        <strain evidence="2">Nm10</strain>
    </source>
</reference>
<dbReference type="Proteomes" id="UP000182882">
    <property type="component" value="Unassembled WGS sequence"/>
</dbReference>
<dbReference type="EMBL" id="FNLN01000044">
    <property type="protein sequence ID" value="SDU28800.1"/>
    <property type="molecule type" value="Genomic_DNA"/>
</dbReference>
<name>A0A1H2HAB0_9PROT</name>
<evidence type="ECO:0000313" key="2">
    <source>
        <dbReference type="Proteomes" id="UP000182882"/>
    </source>
</evidence>
<sequence length="37" mass="4143">MIWIDFSVPRCDRYRLFVRGIDSAAVTAGGFDALILP</sequence>
<accession>A0A1H2HAB0</accession>
<keyword evidence="2" id="KW-1185">Reference proteome</keyword>
<gene>
    <name evidence="1" type="ORF">SAMN05216406_14413</name>
</gene>
<proteinExistence type="predicted"/>
<organism evidence="1 2">
    <name type="scientific">Nitrosomonas ureae</name>
    <dbReference type="NCBI Taxonomy" id="44577"/>
    <lineage>
        <taxon>Bacteria</taxon>
        <taxon>Pseudomonadati</taxon>
        <taxon>Pseudomonadota</taxon>
        <taxon>Betaproteobacteria</taxon>
        <taxon>Nitrosomonadales</taxon>
        <taxon>Nitrosomonadaceae</taxon>
        <taxon>Nitrosomonas</taxon>
    </lineage>
</organism>
<dbReference type="AlphaFoldDB" id="A0A1H2HAB0"/>
<protein>
    <submittedName>
        <fullName evidence="1">Uncharacterized protein</fullName>
    </submittedName>
</protein>